<evidence type="ECO:0000313" key="1">
    <source>
        <dbReference type="EMBL" id="KAI5676640.1"/>
    </source>
</evidence>
<dbReference type="EMBL" id="CM044702">
    <property type="protein sequence ID" value="KAI5676640.1"/>
    <property type="molecule type" value="Genomic_DNA"/>
</dbReference>
<dbReference type="Proteomes" id="UP001060085">
    <property type="component" value="Linkage Group LG02"/>
</dbReference>
<comment type="caution">
    <text evidence="1">The sequence shown here is derived from an EMBL/GenBank/DDBJ whole genome shotgun (WGS) entry which is preliminary data.</text>
</comment>
<accession>A0ACC0BVC4</accession>
<name>A0ACC0BVC4_CATRO</name>
<gene>
    <name evidence="1" type="ORF">M9H77_07590</name>
</gene>
<proteinExistence type="predicted"/>
<protein>
    <submittedName>
        <fullName evidence="1">Uncharacterized protein</fullName>
    </submittedName>
</protein>
<sequence length="322" mass="36796">MQISKATRVSCSGTTTRGIDFLRQLMVVIFFISIPNQTGEQPFSSYDFVCSPIDFVNKYSIWVCDYDFTRCNVFRYYNAFHIKAGKSSILEKFVKLCAMTISWEPPRTPINTRFLTNLPHGQSRIQHLKIHTYGTRFFMGTTRIALGTTCTIMGATRVIMRTTHSVTRTTHIITLRGSCPYHHLCLITCEFFITLKFNIMTLNYGLMCHSSWKRLAAFDITITRQYSPEACNADQVGECFHIWMKHLKVLGEQIYLNTHSGISSSGNTHGSAVNFHSLTNGLSHSHEGFFLKELYQNLWKANPGKRKSRSITIQDNKKAKKG</sequence>
<reference evidence="2" key="1">
    <citation type="journal article" date="2023" name="Nat. Plants">
        <title>Single-cell RNA sequencing provides a high-resolution roadmap for understanding the multicellular compartmentation of specialized metabolism.</title>
        <authorList>
            <person name="Sun S."/>
            <person name="Shen X."/>
            <person name="Li Y."/>
            <person name="Li Y."/>
            <person name="Wang S."/>
            <person name="Li R."/>
            <person name="Zhang H."/>
            <person name="Shen G."/>
            <person name="Guo B."/>
            <person name="Wei J."/>
            <person name="Xu J."/>
            <person name="St-Pierre B."/>
            <person name="Chen S."/>
            <person name="Sun C."/>
        </authorList>
    </citation>
    <scope>NUCLEOTIDE SEQUENCE [LARGE SCALE GENOMIC DNA]</scope>
</reference>
<organism evidence="1 2">
    <name type="scientific">Catharanthus roseus</name>
    <name type="common">Madagascar periwinkle</name>
    <name type="synonym">Vinca rosea</name>
    <dbReference type="NCBI Taxonomy" id="4058"/>
    <lineage>
        <taxon>Eukaryota</taxon>
        <taxon>Viridiplantae</taxon>
        <taxon>Streptophyta</taxon>
        <taxon>Embryophyta</taxon>
        <taxon>Tracheophyta</taxon>
        <taxon>Spermatophyta</taxon>
        <taxon>Magnoliopsida</taxon>
        <taxon>eudicotyledons</taxon>
        <taxon>Gunneridae</taxon>
        <taxon>Pentapetalae</taxon>
        <taxon>asterids</taxon>
        <taxon>lamiids</taxon>
        <taxon>Gentianales</taxon>
        <taxon>Apocynaceae</taxon>
        <taxon>Rauvolfioideae</taxon>
        <taxon>Vinceae</taxon>
        <taxon>Catharanthinae</taxon>
        <taxon>Catharanthus</taxon>
    </lineage>
</organism>
<evidence type="ECO:0000313" key="2">
    <source>
        <dbReference type="Proteomes" id="UP001060085"/>
    </source>
</evidence>
<keyword evidence="2" id="KW-1185">Reference proteome</keyword>